<comment type="caution">
    <text evidence="3">The sequence shown here is derived from an EMBL/GenBank/DDBJ whole genome shotgun (WGS) entry which is preliminary data.</text>
</comment>
<dbReference type="InParanoid" id="A0A2R5GGS4"/>
<dbReference type="Proteomes" id="UP000241890">
    <property type="component" value="Unassembled WGS sequence"/>
</dbReference>
<feature type="region of interest" description="Disordered" evidence="2">
    <location>
        <begin position="135"/>
        <end position="162"/>
    </location>
</feature>
<evidence type="ECO:0000256" key="2">
    <source>
        <dbReference type="SAM" id="MobiDB-lite"/>
    </source>
</evidence>
<evidence type="ECO:0000256" key="1">
    <source>
        <dbReference type="SAM" id="Coils"/>
    </source>
</evidence>
<keyword evidence="1" id="KW-0175">Coiled coil</keyword>
<dbReference type="EMBL" id="BEYU01000051">
    <property type="protein sequence ID" value="GBG28958.1"/>
    <property type="molecule type" value="Genomic_DNA"/>
</dbReference>
<sequence length="242" mass="26098">MTSTARHIQDAVLDAVLEASGDAPYDPLEPNDYEEIVQACAQRESSLERARRAEADLRASEQRREALESKSRSAVLASLATASQSTSASATASVPMGRGRGRALVLPAWMKNAANNNNKNNNDTHEDISKKEQAIAGKTRDSNSKFPQASDRFQDAADAPKGIRASENEIRTLLTLRKVIGAQRRDAEAVCDGAISFEANYDGQDLTFVAIFPSRRTATTAAQQLQMILPGSLVALAPVQVD</sequence>
<dbReference type="AlphaFoldDB" id="A0A2R5GGS4"/>
<reference evidence="3 4" key="1">
    <citation type="submission" date="2017-12" db="EMBL/GenBank/DDBJ databases">
        <title>Sequencing, de novo assembly and annotation of complete genome of a new Thraustochytrid species, strain FCC1311.</title>
        <authorList>
            <person name="Sedici K."/>
            <person name="Godart F."/>
            <person name="Aiese Cigliano R."/>
            <person name="Sanseverino W."/>
            <person name="Barakat M."/>
            <person name="Ortet P."/>
            <person name="Marechal E."/>
            <person name="Cagnac O."/>
            <person name="Amato A."/>
        </authorList>
    </citation>
    <scope>NUCLEOTIDE SEQUENCE [LARGE SCALE GENOMIC DNA]</scope>
</reference>
<organism evidence="3 4">
    <name type="scientific">Hondaea fermentalgiana</name>
    <dbReference type="NCBI Taxonomy" id="2315210"/>
    <lineage>
        <taxon>Eukaryota</taxon>
        <taxon>Sar</taxon>
        <taxon>Stramenopiles</taxon>
        <taxon>Bigyra</taxon>
        <taxon>Labyrinthulomycetes</taxon>
        <taxon>Thraustochytrida</taxon>
        <taxon>Thraustochytriidae</taxon>
        <taxon>Hondaea</taxon>
    </lineage>
</organism>
<name>A0A2R5GGS4_9STRA</name>
<proteinExistence type="predicted"/>
<keyword evidence="4" id="KW-1185">Reference proteome</keyword>
<accession>A0A2R5GGS4</accession>
<evidence type="ECO:0000313" key="4">
    <source>
        <dbReference type="Proteomes" id="UP000241890"/>
    </source>
</evidence>
<gene>
    <name evidence="3" type="ORF">FCC1311_051792</name>
</gene>
<evidence type="ECO:0000313" key="3">
    <source>
        <dbReference type="EMBL" id="GBG28958.1"/>
    </source>
</evidence>
<feature type="coiled-coil region" evidence="1">
    <location>
        <begin position="43"/>
        <end position="70"/>
    </location>
</feature>
<protein>
    <submittedName>
        <fullName evidence="3">Uncharacterized protein</fullName>
    </submittedName>
</protein>